<sequence length="319" mass="34764">MRNWREESLPLLLEEAEALSRVHFPQELLVSAPSQKQYDVAHYQNQRQAFQTLSVTGSHCALNCDHCGTKVLEGMRVASSRTRFQQAVVELPQNGAEGVLISGGCLDDGSVPLDRFLDQIADLKAQGLTVLVHTGLVRPEIARGLKAAGVDQVLLDIIGDNQTIRDVYHLDKTVDDYRRALSLLQTHGLYAVPHIVVGLHYGALRGEFEALRMISEEGANQLVVVVLTGLPGTPMARVPSVSGDDVARVLAAARLMMPTMPLSLGCAKPPGPEKRAMERYAVDVGVQSLAYPLAETIDYATAKGYQIRFHEKCCSLLTG</sequence>
<evidence type="ECO:0000256" key="3">
    <source>
        <dbReference type="ARBA" id="ARBA00023004"/>
    </source>
</evidence>
<dbReference type="EMBL" id="CP003179">
    <property type="protein sequence ID" value="AEW06339.1"/>
    <property type="molecule type" value="Genomic_DNA"/>
</dbReference>
<dbReference type="PATRIC" id="fig|679936.5.peg.2971"/>
<dbReference type="PANTHER" id="PTHR43288:SF2">
    <property type="entry name" value="RADICAL SAM CORE DOMAIN-CONTAINING PROTEIN"/>
    <property type="match status" value="1"/>
</dbReference>
<protein>
    <submittedName>
        <fullName evidence="6">Radical SAM domain protein</fullName>
    </submittedName>
</protein>
<evidence type="ECO:0000313" key="6">
    <source>
        <dbReference type="EMBL" id="AEW06339.1"/>
    </source>
</evidence>
<dbReference type="InterPro" id="IPR058240">
    <property type="entry name" value="rSAM_sf"/>
</dbReference>
<proteinExistence type="predicted"/>
<dbReference type="PANTHER" id="PTHR43288">
    <property type="entry name" value="BIOTIN SYNTHASE-RELATED PROTEIN, RADICAL SAM SUPERFAMILY"/>
    <property type="match status" value="1"/>
</dbReference>
<dbReference type="InterPro" id="IPR006638">
    <property type="entry name" value="Elp3/MiaA/NifB-like_rSAM"/>
</dbReference>
<accession>G8TZ69</accession>
<keyword evidence="4" id="KW-0411">Iron-sulfur</keyword>
<evidence type="ECO:0000256" key="2">
    <source>
        <dbReference type="ARBA" id="ARBA00022723"/>
    </source>
</evidence>
<dbReference type="GO" id="GO:0003824">
    <property type="term" value="F:catalytic activity"/>
    <property type="evidence" value="ECO:0007669"/>
    <property type="project" value="InterPro"/>
</dbReference>
<dbReference type="Pfam" id="PF04055">
    <property type="entry name" value="Radical_SAM"/>
    <property type="match status" value="1"/>
</dbReference>
<reference evidence="6 7" key="2">
    <citation type="journal article" date="2012" name="Stand. Genomic Sci.">
        <title>Complete genome sequence of the moderately thermophilic mineral-sulfide-oxidizing firmicute Sulfobacillus acidophilus type strain (NAL(T)).</title>
        <authorList>
            <person name="Anderson I."/>
            <person name="Chertkov O."/>
            <person name="Chen A."/>
            <person name="Saunders E."/>
            <person name="Lapidus A."/>
            <person name="Nolan M."/>
            <person name="Lucas S."/>
            <person name="Hammon N."/>
            <person name="Deshpande S."/>
            <person name="Cheng J.F."/>
            <person name="Han C."/>
            <person name="Tapia R."/>
            <person name="Goodwin L.A."/>
            <person name="Pitluck S."/>
            <person name="Liolios K."/>
            <person name="Pagani I."/>
            <person name="Ivanova N."/>
            <person name="Mikhailova N."/>
            <person name="Pati A."/>
            <person name="Palaniappan K."/>
            <person name="Land M."/>
            <person name="Pan C."/>
            <person name="Rohde M."/>
            <person name="Pukall R."/>
            <person name="Goker M."/>
            <person name="Detter J.C."/>
            <person name="Woyke T."/>
            <person name="Bristow J."/>
            <person name="Eisen J.A."/>
            <person name="Markowitz V."/>
            <person name="Hugenholtz P."/>
            <person name="Kyrpides N.C."/>
            <person name="Klenk H.P."/>
            <person name="Mavromatis K."/>
        </authorList>
    </citation>
    <scope>NUCLEOTIDE SEQUENCE [LARGE SCALE GENOMIC DNA]</scope>
    <source>
        <strain evidence="7">ATCC 700253 / DSM 10332 / NAL</strain>
    </source>
</reference>
<evidence type="ECO:0000256" key="4">
    <source>
        <dbReference type="ARBA" id="ARBA00023014"/>
    </source>
</evidence>
<dbReference type="InterPro" id="IPR007197">
    <property type="entry name" value="rSAM"/>
</dbReference>
<dbReference type="CDD" id="cd01335">
    <property type="entry name" value="Radical_SAM"/>
    <property type="match status" value="1"/>
</dbReference>
<dbReference type="PROSITE" id="PS51918">
    <property type="entry name" value="RADICAL_SAM"/>
    <property type="match status" value="1"/>
</dbReference>
<dbReference type="Proteomes" id="UP000005439">
    <property type="component" value="Chromosome"/>
</dbReference>
<dbReference type="SMART" id="SM00729">
    <property type="entry name" value="Elp3"/>
    <property type="match status" value="1"/>
</dbReference>
<dbReference type="InterPro" id="IPR013785">
    <property type="entry name" value="Aldolase_TIM"/>
</dbReference>
<keyword evidence="1" id="KW-0949">S-adenosyl-L-methionine</keyword>
<gene>
    <name evidence="6" type="ordered locus">Sulac_2878</name>
</gene>
<reference evidence="7" key="1">
    <citation type="submission" date="2011-12" db="EMBL/GenBank/DDBJ databases">
        <title>The complete genome of chromosome of Sulfobacillus acidophilus DSM 10332.</title>
        <authorList>
            <person name="Lucas S."/>
            <person name="Han J."/>
            <person name="Lapidus A."/>
            <person name="Bruce D."/>
            <person name="Goodwin L."/>
            <person name="Pitluck S."/>
            <person name="Peters L."/>
            <person name="Kyrpides N."/>
            <person name="Mavromatis K."/>
            <person name="Ivanova N."/>
            <person name="Mikhailova N."/>
            <person name="Chertkov O."/>
            <person name="Saunders E."/>
            <person name="Detter J.C."/>
            <person name="Tapia R."/>
            <person name="Han C."/>
            <person name="Land M."/>
            <person name="Hauser L."/>
            <person name="Markowitz V."/>
            <person name="Cheng J.-F."/>
            <person name="Hugenholtz P."/>
            <person name="Woyke T."/>
            <person name="Wu D."/>
            <person name="Pukall R."/>
            <person name="Gehrich-Schroeter G."/>
            <person name="Schneider S."/>
            <person name="Klenk H.-P."/>
            <person name="Eisen J.A."/>
        </authorList>
    </citation>
    <scope>NUCLEOTIDE SEQUENCE [LARGE SCALE GENOMIC DNA]</scope>
    <source>
        <strain evidence="7">ATCC 700253 / DSM 10332 / NAL</strain>
    </source>
</reference>
<evidence type="ECO:0000259" key="5">
    <source>
        <dbReference type="PROSITE" id="PS51918"/>
    </source>
</evidence>
<keyword evidence="7" id="KW-1185">Reference proteome</keyword>
<dbReference type="HOGENOM" id="CLU_067819_1_0_9"/>
<dbReference type="SFLD" id="SFLDS00029">
    <property type="entry name" value="Radical_SAM"/>
    <property type="match status" value="1"/>
</dbReference>
<keyword evidence="3" id="KW-0408">Iron</keyword>
<dbReference type="STRING" id="679936.Sulac_2878"/>
<name>G8TZ69_SULAD</name>
<dbReference type="SUPFAM" id="SSF102114">
    <property type="entry name" value="Radical SAM enzymes"/>
    <property type="match status" value="1"/>
</dbReference>
<keyword evidence="2" id="KW-0479">Metal-binding</keyword>
<dbReference type="GO" id="GO:0051536">
    <property type="term" value="F:iron-sulfur cluster binding"/>
    <property type="evidence" value="ECO:0007669"/>
    <property type="project" value="UniProtKB-KW"/>
</dbReference>
<evidence type="ECO:0000313" key="7">
    <source>
        <dbReference type="Proteomes" id="UP000005439"/>
    </source>
</evidence>
<organism evidence="6 7">
    <name type="scientific">Sulfobacillus acidophilus (strain ATCC 700253 / DSM 10332 / NAL)</name>
    <dbReference type="NCBI Taxonomy" id="679936"/>
    <lineage>
        <taxon>Bacteria</taxon>
        <taxon>Bacillati</taxon>
        <taxon>Bacillota</taxon>
        <taxon>Clostridia</taxon>
        <taxon>Eubacteriales</taxon>
        <taxon>Clostridiales Family XVII. Incertae Sedis</taxon>
        <taxon>Sulfobacillus</taxon>
    </lineage>
</organism>
<dbReference type="GO" id="GO:0046872">
    <property type="term" value="F:metal ion binding"/>
    <property type="evidence" value="ECO:0007669"/>
    <property type="project" value="UniProtKB-KW"/>
</dbReference>
<dbReference type="KEGG" id="sap:Sulac_2878"/>
<dbReference type="Gene3D" id="3.20.20.70">
    <property type="entry name" value="Aldolase class I"/>
    <property type="match status" value="1"/>
</dbReference>
<evidence type="ECO:0000256" key="1">
    <source>
        <dbReference type="ARBA" id="ARBA00022691"/>
    </source>
</evidence>
<dbReference type="SFLD" id="SFLDG01113">
    <property type="entry name" value="Uncharacterised_Radical_SAM_Su"/>
    <property type="match status" value="1"/>
</dbReference>
<dbReference type="AlphaFoldDB" id="G8TZ69"/>
<feature type="domain" description="Radical SAM core" evidence="5">
    <location>
        <begin position="43"/>
        <end position="267"/>
    </location>
</feature>